<evidence type="ECO:0000313" key="5">
    <source>
        <dbReference type="EMBL" id="CAD6441814.1"/>
    </source>
</evidence>
<evidence type="ECO:0000256" key="1">
    <source>
        <dbReference type="ARBA" id="ARBA00022603"/>
    </source>
</evidence>
<evidence type="ECO:0000259" key="4">
    <source>
        <dbReference type="Pfam" id="PF00891"/>
    </source>
</evidence>
<evidence type="ECO:0000256" key="3">
    <source>
        <dbReference type="ARBA" id="ARBA00022691"/>
    </source>
</evidence>
<keyword evidence="2" id="KW-0808">Transferase</keyword>
<keyword evidence="3" id="KW-0949">S-adenosyl-L-methionine</keyword>
<dbReference type="InterPro" id="IPR029063">
    <property type="entry name" value="SAM-dependent_MTases_sf"/>
</dbReference>
<dbReference type="Gene3D" id="3.40.50.150">
    <property type="entry name" value="Vaccinia Virus protein VP39"/>
    <property type="match status" value="1"/>
</dbReference>
<keyword evidence="1" id="KW-0489">Methyltransferase</keyword>
<dbReference type="GO" id="GO:0032259">
    <property type="term" value="P:methylation"/>
    <property type="evidence" value="ECO:0007669"/>
    <property type="project" value="UniProtKB-KW"/>
</dbReference>
<dbReference type="PANTHER" id="PTHR43712:SF11">
    <property type="entry name" value="O-METHYLTRANSFERASE (AFU_ORTHOLOGUE AFUA_2G17820)-RELATED"/>
    <property type="match status" value="1"/>
</dbReference>
<dbReference type="PROSITE" id="PS51683">
    <property type="entry name" value="SAM_OMT_II"/>
    <property type="match status" value="1"/>
</dbReference>
<feature type="domain" description="O-methyltransferase C-terminal" evidence="4">
    <location>
        <begin position="1"/>
        <end position="77"/>
    </location>
</feature>
<dbReference type="InterPro" id="IPR001077">
    <property type="entry name" value="COMT_C"/>
</dbReference>
<name>A0A8H2VN82_9HELO</name>
<gene>
    <name evidence="5" type="ORF">SCLTRI_LOCUS1608</name>
</gene>
<dbReference type="AlphaFoldDB" id="A0A8H2VN82"/>
<proteinExistence type="predicted"/>
<dbReference type="GO" id="GO:0008171">
    <property type="term" value="F:O-methyltransferase activity"/>
    <property type="evidence" value="ECO:0007669"/>
    <property type="project" value="InterPro"/>
</dbReference>
<dbReference type="InterPro" id="IPR016461">
    <property type="entry name" value="COMT-like"/>
</dbReference>
<sequence>MRRVLHEFPDKLVVPMLKNTVSATGPDSRLVIGDMLLPDRVTVGGPWTAYWIDLALLTICGKLRSLREWNGIFEEVGLELVEIYKADDGQTVMLETRLRRSS</sequence>
<dbReference type="SUPFAM" id="SSF53335">
    <property type="entry name" value="S-adenosyl-L-methionine-dependent methyltransferases"/>
    <property type="match status" value="1"/>
</dbReference>
<organism evidence="5 6">
    <name type="scientific">Sclerotinia trifoliorum</name>
    <dbReference type="NCBI Taxonomy" id="28548"/>
    <lineage>
        <taxon>Eukaryota</taxon>
        <taxon>Fungi</taxon>
        <taxon>Dikarya</taxon>
        <taxon>Ascomycota</taxon>
        <taxon>Pezizomycotina</taxon>
        <taxon>Leotiomycetes</taxon>
        <taxon>Helotiales</taxon>
        <taxon>Sclerotiniaceae</taxon>
        <taxon>Sclerotinia</taxon>
    </lineage>
</organism>
<evidence type="ECO:0000313" key="6">
    <source>
        <dbReference type="Proteomes" id="UP000624404"/>
    </source>
</evidence>
<dbReference type="Proteomes" id="UP000624404">
    <property type="component" value="Unassembled WGS sequence"/>
</dbReference>
<dbReference type="PANTHER" id="PTHR43712">
    <property type="entry name" value="PUTATIVE (AFU_ORTHOLOGUE AFUA_4G14580)-RELATED"/>
    <property type="match status" value="1"/>
</dbReference>
<dbReference type="EMBL" id="CAJHIA010000007">
    <property type="protein sequence ID" value="CAD6441814.1"/>
    <property type="molecule type" value="Genomic_DNA"/>
</dbReference>
<protein>
    <submittedName>
        <fullName evidence="5">A6501562-32d9-45ef-8918-99501dca2429</fullName>
    </submittedName>
</protein>
<comment type="caution">
    <text evidence="5">The sequence shown here is derived from an EMBL/GenBank/DDBJ whole genome shotgun (WGS) entry which is preliminary data.</text>
</comment>
<dbReference type="OrthoDB" id="1535081at2759"/>
<dbReference type="Pfam" id="PF00891">
    <property type="entry name" value="Methyltransf_2"/>
    <property type="match status" value="1"/>
</dbReference>
<reference evidence="5" key="1">
    <citation type="submission" date="2020-10" db="EMBL/GenBank/DDBJ databases">
        <authorList>
            <person name="Kusch S."/>
        </authorList>
    </citation>
    <scope>NUCLEOTIDE SEQUENCE</scope>
    <source>
        <strain evidence="5">SwB9</strain>
    </source>
</reference>
<accession>A0A8H2VN82</accession>
<evidence type="ECO:0000256" key="2">
    <source>
        <dbReference type="ARBA" id="ARBA00022679"/>
    </source>
</evidence>
<keyword evidence="6" id="KW-1185">Reference proteome</keyword>